<dbReference type="KEGG" id="hyj:FHG12_12495"/>
<evidence type="ECO:0000256" key="2">
    <source>
        <dbReference type="ARBA" id="ARBA00022448"/>
    </source>
</evidence>
<dbReference type="Pfam" id="PF00496">
    <property type="entry name" value="SBP_bac_5"/>
    <property type="match status" value="1"/>
</dbReference>
<dbReference type="InterPro" id="IPR000914">
    <property type="entry name" value="SBP_5_dom"/>
</dbReference>
<dbReference type="GO" id="GO:0030288">
    <property type="term" value="C:outer membrane-bounded periplasmic space"/>
    <property type="evidence" value="ECO:0007669"/>
    <property type="project" value="UniProtKB-ARBA"/>
</dbReference>
<dbReference type="PIRSF" id="PIRSF002741">
    <property type="entry name" value="MppA"/>
    <property type="match status" value="1"/>
</dbReference>
<dbReference type="InterPro" id="IPR030678">
    <property type="entry name" value="Peptide/Ni-bd"/>
</dbReference>
<comment type="similarity">
    <text evidence="1">Belongs to the bacterial solute-binding protein 5 family.</text>
</comment>
<accession>A0A5B8A3W8</accession>
<dbReference type="InterPro" id="IPR039424">
    <property type="entry name" value="SBP_5"/>
</dbReference>
<dbReference type="GO" id="GO:0015833">
    <property type="term" value="P:peptide transport"/>
    <property type="evidence" value="ECO:0007669"/>
    <property type="project" value="TreeGrafter"/>
</dbReference>
<dbReference type="PANTHER" id="PTHR30290">
    <property type="entry name" value="PERIPLASMIC BINDING COMPONENT OF ABC TRANSPORTER"/>
    <property type="match status" value="1"/>
</dbReference>
<sequence>MKQLIIALLLLSGVGLTACSPSSSSTHAVRIRWSSDPQNLDPLATLTANSNALQANNLLYCSLLTVDPKKQTYVPWLAEALPTVKRQDSFTFLSYRLRKAAVWDDGRPVQGADVLFTLKLMNLPGLPNEAARAKFGFIQDVQIDTADYQNFTFLCKGRSLEYVLSSGDFPILPEHALDPQRQLRSFSLRAVQALSEHESAANPVLAALVQRYSAAQLSRNPSRLPGCTAYNLTAWQSGRYLTFQRKANWWGHKIKPIPPQLQANPQSIDFQIIPDNATSLLALRRGDIDIYPMLPAKDFNRLKQSEESQRLAFYTSDSYDMVALGFNTSHPALQDRYTRQALSHLVNVTSLIQGSQQGMAYPSVGLINPHDQRYYNDSLAPVAYAPNRTVALLQQAGWRKQSDNSWVRRSKPGESDQRLSLTISYRINEPAFEAAALQFRTAAGALGIPVQLQPTEATLMSSKLRKGNVDVYLRMLYGNPFNFNFAAILHSRSIGLGNYSRFGTAASDQLIDAIAQEEDSTRKAVLLRRFQKLMQQESPLVVLYFMRNRLAAAKHLAQLNVSGLKPYYYVTTIISKTDPSN</sequence>
<name>A0A5B8A3W8_9BACT</name>
<dbReference type="Proteomes" id="UP000305398">
    <property type="component" value="Chromosome"/>
</dbReference>
<dbReference type="EMBL" id="CP040896">
    <property type="protein sequence ID" value="QDA60872.1"/>
    <property type="molecule type" value="Genomic_DNA"/>
</dbReference>
<feature type="signal peptide" evidence="4">
    <location>
        <begin position="1"/>
        <end position="18"/>
    </location>
</feature>
<keyword evidence="2" id="KW-0813">Transport</keyword>
<reference evidence="6 7" key="1">
    <citation type="submission" date="2019-06" db="EMBL/GenBank/DDBJ databases">
        <authorList>
            <person name="Srinivasan S."/>
        </authorList>
    </citation>
    <scope>NUCLEOTIDE SEQUENCE [LARGE SCALE GENOMIC DNA]</scope>
    <source>
        <strain evidence="6 7">17J68-5</strain>
    </source>
</reference>
<proteinExistence type="inferred from homology"/>
<evidence type="ECO:0000256" key="3">
    <source>
        <dbReference type="ARBA" id="ARBA00022729"/>
    </source>
</evidence>
<keyword evidence="7" id="KW-1185">Reference proteome</keyword>
<dbReference type="GO" id="GO:1904680">
    <property type="term" value="F:peptide transmembrane transporter activity"/>
    <property type="evidence" value="ECO:0007669"/>
    <property type="project" value="TreeGrafter"/>
</dbReference>
<evidence type="ECO:0000256" key="4">
    <source>
        <dbReference type="SAM" id="SignalP"/>
    </source>
</evidence>
<evidence type="ECO:0000313" key="7">
    <source>
        <dbReference type="Proteomes" id="UP000305398"/>
    </source>
</evidence>
<feature type="chain" id="PRO_5022758632" description="Solute-binding protein family 5 domain-containing protein" evidence="4">
    <location>
        <begin position="19"/>
        <end position="581"/>
    </location>
</feature>
<dbReference type="PROSITE" id="PS51257">
    <property type="entry name" value="PROKAR_LIPOPROTEIN"/>
    <property type="match status" value="1"/>
</dbReference>
<dbReference type="GO" id="GO:0043190">
    <property type="term" value="C:ATP-binding cassette (ABC) transporter complex"/>
    <property type="evidence" value="ECO:0007669"/>
    <property type="project" value="InterPro"/>
</dbReference>
<evidence type="ECO:0000259" key="5">
    <source>
        <dbReference type="Pfam" id="PF00496"/>
    </source>
</evidence>
<dbReference type="PANTHER" id="PTHR30290:SF9">
    <property type="entry name" value="OLIGOPEPTIDE-BINDING PROTEIN APPA"/>
    <property type="match status" value="1"/>
</dbReference>
<evidence type="ECO:0000256" key="1">
    <source>
        <dbReference type="ARBA" id="ARBA00005695"/>
    </source>
</evidence>
<dbReference type="Gene3D" id="3.40.190.10">
    <property type="entry name" value="Periplasmic binding protein-like II"/>
    <property type="match status" value="1"/>
</dbReference>
<dbReference type="Gene3D" id="3.10.105.10">
    <property type="entry name" value="Dipeptide-binding Protein, Domain 3"/>
    <property type="match status" value="1"/>
</dbReference>
<protein>
    <recommendedName>
        <fullName evidence="5">Solute-binding protein family 5 domain-containing protein</fullName>
    </recommendedName>
</protein>
<keyword evidence="3 4" id="KW-0732">Signal</keyword>
<feature type="domain" description="Solute-binding protein family 5" evidence="5">
    <location>
        <begin position="73"/>
        <end position="482"/>
    </location>
</feature>
<gene>
    <name evidence="6" type="ORF">FHG12_12495</name>
</gene>
<organism evidence="6 7">
    <name type="scientific">Hymenobacter jejuensis</name>
    <dbReference type="NCBI Taxonomy" id="2502781"/>
    <lineage>
        <taxon>Bacteria</taxon>
        <taxon>Pseudomonadati</taxon>
        <taxon>Bacteroidota</taxon>
        <taxon>Cytophagia</taxon>
        <taxon>Cytophagales</taxon>
        <taxon>Hymenobacteraceae</taxon>
        <taxon>Hymenobacter</taxon>
    </lineage>
</organism>
<dbReference type="SUPFAM" id="SSF53850">
    <property type="entry name" value="Periplasmic binding protein-like II"/>
    <property type="match status" value="1"/>
</dbReference>
<evidence type="ECO:0000313" key="6">
    <source>
        <dbReference type="EMBL" id="QDA60872.1"/>
    </source>
</evidence>
<dbReference type="AlphaFoldDB" id="A0A5B8A3W8"/>
<dbReference type="OrthoDB" id="9772924at2"/>
<dbReference type="RefSeq" id="WP_139516046.1">
    <property type="nucleotide sequence ID" value="NZ_CP040896.1"/>
</dbReference>